<sequence>MLNFMLFHLKKTKTNCPGEVAGEDRRTYSHLFCVWQELWAGEGGRTEAEEENYPDSSGRNSFAVQIAPSLERLCGRMQMPANARPLRNSASPRLQWSHLPPRNAGNFCSLRPTTGSGRKCLPEPCWDPGYREPLSEADRERTRVWGSPSWTALTSATSLELRLSARNRTPSLRMQGEPCWAGERPVSATWALAPTLDRG</sequence>
<dbReference type="AlphaFoldDB" id="A0A7J7R6B1"/>
<protein>
    <submittedName>
        <fullName evidence="1">Uncharacterized protein</fullName>
    </submittedName>
</protein>
<comment type="caution">
    <text evidence="1">The sequence shown here is derived from an EMBL/GenBank/DDBJ whole genome shotgun (WGS) entry which is preliminary data.</text>
</comment>
<evidence type="ECO:0000313" key="2">
    <source>
        <dbReference type="Proteomes" id="UP000585614"/>
    </source>
</evidence>
<proteinExistence type="predicted"/>
<dbReference type="EMBL" id="JACAGC010000030">
    <property type="protein sequence ID" value="KAF6271547.1"/>
    <property type="molecule type" value="Genomic_DNA"/>
</dbReference>
<accession>A0A7J7R6B1</accession>
<organism evidence="1 2">
    <name type="scientific">Rhinolophus ferrumequinum</name>
    <name type="common">Greater horseshoe bat</name>
    <dbReference type="NCBI Taxonomy" id="59479"/>
    <lineage>
        <taxon>Eukaryota</taxon>
        <taxon>Metazoa</taxon>
        <taxon>Chordata</taxon>
        <taxon>Craniata</taxon>
        <taxon>Vertebrata</taxon>
        <taxon>Euteleostomi</taxon>
        <taxon>Mammalia</taxon>
        <taxon>Eutheria</taxon>
        <taxon>Laurasiatheria</taxon>
        <taxon>Chiroptera</taxon>
        <taxon>Yinpterochiroptera</taxon>
        <taxon>Rhinolophoidea</taxon>
        <taxon>Rhinolophidae</taxon>
        <taxon>Rhinolophinae</taxon>
        <taxon>Rhinolophus</taxon>
    </lineage>
</organism>
<evidence type="ECO:0000313" key="1">
    <source>
        <dbReference type="EMBL" id="KAF6271547.1"/>
    </source>
</evidence>
<name>A0A7J7R6B1_RHIFE</name>
<gene>
    <name evidence="1" type="ORF">mRhiFer1_009652</name>
</gene>
<reference evidence="1 2" key="1">
    <citation type="journal article" date="2020" name="Nature">
        <title>Six reference-quality genomes reveal evolution of bat adaptations.</title>
        <authorList>
            <person name="Jebb D."/>
            <person name="Huang Z."/>
            <person name="Pippel M."/>
            <person name="Hughes G.M."/>
            <person name="Lavrichenko K."/>
            <person name="Devanna P."/>
            <person name="Winkler S."/>
            <person name="Jermiin L.S."/>
            <person name="Skirmuntt E.C."/>
            <person name="Katzourakis A."/>
            <person name="Burkitt-Gray L."/>
            <person name="Ray D.A."/>
            <person name="Sullivan K.A.M."/>
            <person name="Roscito J.G."/>
            <person name="Kirilenko B.M."/>
            <person name="Davalos L.M."/>
            <person name="Corthals A.P."/>
            <person name="Power M.L."/>
            <person name="Jones G."/>
            <person name="Ransome R.D."/>
            <person name="Dechmann D.K.N."/>
            <person name="Locatelli A.G."/>
            <person name="Puechmaille S.J."/>
            <person name="Fedrigo O."/>
            <person name="Jarvis E.D."/>
            <person name="Hiller M."/>
            <person name="Vernes S.C."/>
            <person name="Myers E.W."/>
            <person name="Teeling E.C."/>
        </authorList>
    </citation>
    <scope>NUCLEOTIDE SEQUENCE [LARGE SCALE GENOMIC DNA]</scope>
    <source>
        <strain evidence="1">MRhiFer1</strain>
        <tissue evidence="1">Lung</tissue>
    </source>
</reference>
<dbReference type="Proteomes" id="UP000585614">
    <property type="component" value="Unassembled WGS sequence"/>
</dbReference>